<keyword evidence="4" id="KW-0732">Signal</keyword>
<evidence type="ECO:0000313" key="6">
    <source>
        <dbReference type="EMBL" id="CAL8068753.1"/>
    </source>
</evidence>
<reference evidence="6 7" key="1">
    <citation type="submission" date="2024-08" db="EMBL/GenBank/DDBJ databases">
        <authorList>
            <person name="Cucini C."/>
            <person name="Frati F."/>
        </authorList>
    </citation>
    <scope>NUCLEOTIDE SEQUENCE [LARGE SCALE GENOMIC DNA]</scope>
</reference>
<keyword evidence="3" id="KW-0325">Glycoprotein</keyword>
<gene>
    <name evidence="6" type="ORF">ODALV1_LOCUS445</name>
</gene>
<feature type="domain" description="C-type lectin" evidence="5">
    <location>
        <begin position="28"/>
        <end position="148"/>
    </location>
</feature>
<dbReference type="InterPro" id="IPR001304">
    <property type="entry name" value="C-type_lectin-like"/>
</dbReference>
<dbReference type="Pfam" id="PF00059">
    <property type="entry name" value="Lectin_C"/>
    <property type="match status" value="1"/>
</dbReference>
<dbReference type="Gene3D" id="3.10.100.10">
    <property type="entry name" value="Mannose-Binding Protein A, subunit A"/>
    <property type="match status" value="2"/>
</dbReference>
<keyword evidence="2" id="KW-1015">Disulfide bond</keyword>
<sequence length="284" mass="31924">MIIVSLVLGTLLAVSPKPPDNVNVLGPVEGKTFVNTNANLTWNEANAFCKRNGWSLAKITSNAQANFLKASFSPDQFDGWYWVGAQYNENTDSFLWTETGHRVSSLNSLGLWSNEDTDQNCLIYSSNNHARGYYFKRACHHGHSTLCESSHPIERTYSIPQSREQLKSIGTFRGITYFADKYMRSWTESEAICKSRGLRLASVSSDSAQLQFFRESSKHINFHGWFWVANTLLQSLGRSRLGTGNCVSATELETSVNYGGDSQETSHEHGEYSTELDTLELLEY</sequence>
<dbReference type="Proteomes" id="UP001642540">
    <property type="component" value="Unassembled WGS sequence"/>
</dbReference>
<proteinExistence type="predicted"/>
<dbReference type="SUPFAM" id="SSF56436">
    <property type="entry name" value="C-type lectin-like"/>
    <property type="match status" value="2"/>
</dbReference>
<comment type="caution">
    <text evidence="6">The sequence shown here is derived from an EMBL/GenBank/DDBJ whole genome shotgun (WGS) entry which is preliminary data.</text>
</comment>
<evidence type="ECO:0000313" key="7">
    <source>
        <dbReference type="Proteomes" id="UP001642540"/>
    </source>
</evidence>
<organism evidence="6 7">
    <name type="scientific">Orchesella dallaii</name>
    <dbReference type="NCBI Taxonomy" id="48710"/>
    <lineage>
        <taxon>Eukaryota</taxon>
        <taxon>Metazoa</taxon>
        <taxon>Ecdysozoa</taxon>
        <taxon>Arthropoda</taxon>
        <taxon>Hexapoda</taxon>
        <taxon>Collembola</taxon>
        <taxon>Entomobryomorpha</taxon>
        <taxon>Entomobryoidea</taxon>
        <taxon>Orchesellidae</taxon>
        <taxon>Orchesellinae</taxon>
        <taxon>Orchesella</taxon>
    </lineage>
</organism>
<evidence type="ECO:0000256" key="1">
    <source>
        <dbReference type="ARBA" id="ARBA00022734"/>
    </source>
</evidence>
<dbReference type="CDD" id="cd00037">
    <property type="entry name" value="CLECT"/>
    <property type="match status" value="1"/>
</dbReference>
<feature type="signal peptide" evidence="4">
    <location>
        <begin position="1"/>
        <end position="16"/>
    </location>
</feature>
<protein>
    <recommendedName>
        <fullName evidence="5">C-type lectin domain-containing protein</fullName>
    </recommendedName>
</protein>
<dbReference type="PANTHER" id="PTHR46490:SF6">
    <property type="entry name" value="ASIALOGLYCOPROTEIN RECEPTOR 1-LIKE-RELATED"/>
    <property type="match status" value="1"/>
</dbReference>
<dbReference type="PROSITE" id="PS50041">
    <property type="entry name" value="C_TYPE_LECTIN_2"/>
    <property type="match status" value="1"/>
</dbReference>
<dbReference type="InterPro" id="IPR016186">
    <property type="entry name" value="C-type_lectin-like/link_sf"/>
</dbReference>
<dbReference type="InterPro" id="IPR052309">
    <property type="entry name" value="C-type_Lectin_Domain_Fam1"/>
</dbReference>
<keyword evidence="7" id="KW-1185">Reference proteome</keyword>
<evidence type="ECO:0000259" key="5">
    <source>
        <dbReference type="PROSITE" id="PS50041"/>
    </source>
</evidence>
<evidence type="ECO:0000256" key="4">
    <source>
        <dbReference type="SAM" id="SignalP"/>
    </source>
</evidence>
<evidence type="ECO:0000256" key="2">
    <source>
        <dbReference type="ARBA" id="ARBA00023157"/>
    </source>
</evidence>
<dbReference type="EMBL" id="CAXLJM020000002">
    <property type="protein sequence ID" value="CAL8068753.1"/>
    <property type="molecule type" value="Genomic_DNA"/>
</dbReference>
<accession>A0ABP1PIP2</accession>
<evidence type="ECO:0000256" key="3">
    <source>
        <dbReference type="ARBA" id="ARBA00023180"/>
    </source>
</evidence>
<dbReference type="PANTHER" id="PTHR46490">
    <property type="entry name" value="C-TYPE LECTIN DOMAIN FAMILY 12 MEMBER A-RELATED"/>
    <property type="match status" value="1"/>
</dbReference>
<keyword evidence="1" id="KW-0430">Lectin</keyword>
<dbReference type="InterPro" id="IPR016187">
    <property type="entry name" value="CTDL_fold"/>
</dbReference>
<name>A0ABP1PIP2_9HEXA</name>
<feature type="chain" id="PRO_5046302144" description="C-type lectin domain-containing protein" evidence="4">
    <location>
        <begin position="17"/>
        <end position="284"/>
    </location>
</feature>